<evidence type="ECO:0000256" key="5">
    <source>
        <dbReference type="ARBA" id="ARBA00023242"/>
    </source>
</evidence>
<dbReference type="PANTHER" id="PTHR15180">
    <property type="entry name" value="GENERAL TRANSCRIPTION FACTOR 3C POLYPEPTIDE 1"/>
    <property type="match status" value="1"/>
</dbReference>
<dbReference type="STRING" id="1081102.A0A167LNR3"/>
<dbReference type="OrthoDB" id="5403573at2759"/>
<evidence type="ECO:0000313" key="8">
    <source>
        <dbReference type="EMBL" id="OAA53306.1"/>
    </source>
</evidence>
<dbReference type="EMBL" id="AZHD01000031">
    <property type="protein sequence ID" value="OAA53306.1"/>
    <property type="molecule type" value="Genomic_DNA"/>
</dbReference>
<keyword evidence="5" id="KW-0539">Nucleus</keyword>
<keyword evidence="2" id="KW-0597">Phosphoprotein</keyword>
<evidence type="ECO:0000256" key="4">
    <source>
        <dbReference type="ARBA" id="ARBA00023163"/>
    </source>
</evidence>
<protein>
    <submittedName>
        <fullName evidence="8">TFIIIC transcription initiation factor complex subunit</fullName>
    </submittedName>
</protein>
<evidence type="ECO:0000256" key="6">
    <source>
        <dbReference type="SAM" id="MobiDB-lite"/>
    </source>
</evidence>
<feature type="region of interest" description="Disordered" evidence="6">
    <location>
        <begin position="759"/>
        <end position="784"/>
    </location>
</feature>
<feature type="region of interest" description="Disordered" evidence="6">
    <location>
        <begin position="949"/>
        <end position="975"/>
    </location>
</feature>
<dbReference type="Proteomes" id="UP000076874">
    <property type="component" value="Unassembled WGS sequence"/>
</dbReference>
<keyword evidence="4" id="KW-0804">Transcription</keyword>
<dbReference type="InterPro" id="IPR044210">
    <property type="entry name" value="Tfc3-like"/>
</dbReference>
<dbReference type="GO" id="GO:0042791">
    <property type="term" value="P:5S class rRNA transcription by RNA polymerase III"/>
    <property type="evidence" value="ECO:0007669"/>
    <property type="project" value="TreeGrafter"/>
</dbReference>
<keyword evidence="3" id="KW-0238">DNA-binding</keyword>
<feature type="region of interest" description="Disordered" evidence="6">
    <location>
        <begin position="442"/>
        <end position="473"/>
    </location>
</feature>
<reference evidence="8 9" key="1">
    <citation type="journal article" date="2016" name="Genome Biol. Evol.">
        <title>Divergent and convergent evolution of fungal pathogenicity.</title>
        <authorList>
            <person name="Shang Y."/>
            <person name="Xiao G."/>
            <person name="Zheng P."/>
            <person name="Cen K."/>
            <person name="Zhan S."/>
            <person name="Wang C."/>
        </authorList>
    </citation>
    <scope>NUCLEOTIDE SEQUENCE [LARGE SCALE GENOMIC DNA]</scope>
    <source>
        <strain evidence="8 9">RCEF 264</strain>
    </source>
</reference>
<feature type="domain" description="B-block binding subunit of TFIIIC" evidence="7">
    <location>
        <begin position="210"/>
        <end position="277"/>
    </location>
</feature>
<evidence type="ECO:0000256" key="1">
    <source>
        <dbReference type="ARBA" id="ARBA00004123"/>
    </source>
</evidence>
<name>A0A167LNR3_9HYPO</name>
<dbReference type="GO" id="GO:0006384">
    <property type="term" value="P:transcription initiation at RNA polymerase III promoter"/>
    <property type="evidence" value="ECO:0007669"/>
    <property type="project" value="InterPro"/>
</dbReference>
<proteinExistence type="predicted"/>
<dbReference type="GO" id="GO:0005634">
    <property type="term" value="C:nucleus"/>
    <property type="evidence" value="ECO:0007669"/>
    <property type="project" value="UniProtKB-SubCell"/>
</dbReference>
<comment type="caution">
    <text evidence="8">The sequence shown here is derived from an EMBL/GenBank/DDBJ whole genome shotgun (WGS) entry which is preliminary data.</text>
</comment>
<dbReference type="GO" id="GO:0003677">
    <property type="term" value="F:DNA binding"/>
    <property type="evidence" value="ECO:0007669"/>
    <property type="project" value="UniProtKB-KW"/>
</dbReference>
<feature type="compositionally biased region" description="Basic and acidic residues" evidence="6">
    <location>
        <begin position="775"/>
        <end position="784"/>
    </location>
</feature>
<sequence length="1398" mass="153988">MANGLDELVDWLVGEVAFSGERGKSVDELLTAVSIFYAESQTPENPRVLDAAVQGRDHDGNGCTSEKCDGGHSIRTNDAVENKIDIQLARSVWGWLRGRSEIVVGRDVSKNHLSLDDALALPEVNLSEAKLHEPLVADDNEVGHIAEGSTETAKTADGAPRLARKKGLRLAAAPIKDSDGPTTRPRLYATEQTIWYALTGHDVDFKKIPPLEWKCLMGIASAKKSGILQADLRALVNQDKRSVPKRTDFLARKGYAVKRTIIANGFRTSILWLTTFAPPKIAHTDTLEAAIPQAGIEAAAATSAKASPTASQSEEFVAGGINLSTAYLTKDLEPVSWRSRWMGKSIEFASFGQTILAIVKAWGVIRLVDLKKKLGVQGRPWQMRTLARVCREFVASGVLKFVAAVRQVNRRLFKDCIKFERDPTKSEWAMYLAAGRKRMPLTELRSKQKKEQQLSQRNQRQKQKQAQKHGELQNIDGEGRAAIELAEFSGESSDDSGVDDGHTATAAVATLPFWVPERPLVNLVFDIVQQAGARGITSPEICKASVGPSFGRYIFSLVTDMASFGSQPHNLGRFQLASAATRNNKNNAYVFKAAITVASRNATDISGRSRPLSRTILPRLSHIFGFSTLVDLAVNLSQQSSLSVLAHGMIIMDNFRWRKNGRRKYGQQTEREKAFETDIEAYLSAPTTETQSGEKNIDRIDAIMLEDESDSGNGGGVAFSLQKQKPAPATGLIREPEKLMNQSVNERPSVPPEIPELQVARDPSMEHDGDDEEQPRDIRNNMGHTRENNLEYSSQQGAESNNVMGQGFDDILPSSAERSEVENQRKAHALSNKVGAIFTRYNGSPGYLTIDRKRRTVNFISESTAARESILSIPIDNITNDPSICDAPDGYGRALIFEATGAEKHPLAPSCVSPFVFLMDDKTKVNGQSALAFCNALMDFRLQRVARDKNEWQDNNGNENDNSQTEAMPFSECSETGNRANMPRGLVHFTVLSSASNLPAAQGNPGDSFGTTVLGKGAARFTGLVGNRAKGFGVARLPTSVSLKSQRVAKIIKYLVDESGGVFPGERSLWYAVFGVYTNNFTGEDPPTLKICMSVVKRLEIIGEVEEHTFGFRNDKGLFVYCRLLARPGVDIFGSEAARMIKGRIQESHPYPYVPPNFTPKEEDMATLRAFDKNPSKTHNSRGRRNLAPKIEVLNAPFYELAAQERLSQIGRNASSFVEDDESEEFLGSARDTKDDATESEIYGVQNIKKRNVINDESDDTSNLAKRRNVESFACAVGSVQTKFHGYAEEKAMGEWERGDIIASLEADDLDVQECEDNEEDNVRFLSGTLGKQSLGSERLSSSLLLPGYERGREIQGGKATTRFPTFVQVLPRNTRGEGGIENEDDSDKRLYPSFSMF</sequence>
<comment type="subcellular location">
    <subcellularLocation>
        <location evidence="1">Nucleus</location>
    </subcellularLocation>
</comment>
<keyword evidence="8" id="KW-0396">Initiation factor</keyword>
<dbReference type="GO" id="GO:0000127">
    <property type="term" value="C:transcription factor TFIIIC complex"/>
    <property type="evidence" value="ECO:0007669"/>
    <property type="project" value="InterPro"/>
</dbReference>
<evidence type="ECO:0000259" key="7">
    <source>
        <dbReference type="Pfam" id="PF04182"/>
    </source>
</evidence>
<evidence type="ECO:0000256" key="2">
    <source>
        <dbReference type="ARBA" id="ARBA00022553"/>
    </source>
</evidence>
<evidence type="ECO:0000256" key="3">
    <source>
        <dbReference type="ARBA" id="ARBA00023125"/>
    </source>
</evidence>
<dbReference type="InterPro" id="IPR007309">
    <property type="entry name" value="TFIIIC_Bblock-bd"/>
</dbReference>
<keyword evidence="8" id="KW-0648">Protein biosynthesis</keyword>
<accession>A0A167LNR3</accession>
<keyword evidence="9" id="KW-1185">Reference proteome</keyword>
<organism evidence="8 9">
    <name type="scientific">Niveomyces insectorum RCEF 264</name>
    <dbReference type="NCBI Taxonomy" id="1081102"/>
    <lineage>
        <taxon>Eukaryota</taxon>
        <taxon>Fungi</taxon>
        <taxon>Dikarya</taxon>
        <taxon>Ascomycota</taxon>
        <taxon>Pezizomycotina</taxon>
        <taxon>Sordariomycetes</taxon>
        <taxon>Hypocreomycetidae</taxon>
        <taxon>Hypocreales</taxon>
        <taxon>Cordycipitaceae</taxon>
        <taxon>Niveomyces</taxon>
    </lineage>
</organism>
<evidence type="ECO:0000313" key="9">
    <source>
        <dbReference type="Proteomes" id="UP000076874"/>
    </source>
</evidence>
<dbReference type="GO" id="GO:0003743">
    <property type="term" value="F:translation initiation factor activity"/>
    <property type="evidence" value="ECO:0007669"/>
    <property type="project" value="UniProtKB-KW"/>
</dbReference>
<dbReference type="Pfam" id="PF04182">
    <property type="entry name" value="B-block_TFIIIC"/>
    <property type="match status" value="1"/>
</dbReference>
<feature type="compositionally biased region" description="Polar residues" evidence="6">
    <location>
        <begin position="953"/>
        <end position="966"/>
    </location>
</feature>
<dbReference type="PANTHER" id="PTHR15180:SF1">
    <property type="entry name" value="GENERAL TRANSCRIPTION FACTOR 3C POLYPEPTIDE 1"/>
    <property type="match status" value="1"/>
</dbReference>
<gene>
    <name evidence="8" type="ORF">SPI_09462</name>
</gene>
<feature type="region of interest" description="Disordered" evidence="6">
    <location>
        <begin position="1373"/>
        <end position="1398"/>
    </location>
</feature>